<dbReference type="Gene3D" id="3.40.50.2020">
    <property type="match status" value="1"/>
</dbReference>
<organism evidence="3 4">
    <name type="scientific">Caloranaerobacter azorensis DSM 13643</name>
    <dbReference type="NCBI Taxonomy" id="1121264"/>
    <lineage>
        <taxon>Bacteria</taxon>
        <taxon>Bacillati</taxon>
        <taxon>Bacillota</taxon>
        <taxon>Tissierellia</taxon>
        <taxon>Tissierellales</taxon>
        <taxon>Thermohalobacteraceae</taxon>
        <taxon>Caloranaerobacter</taxon>
    </lineage>
</organism>
<dbReference type="AlphaFoldDB" id="A0A1M5V445"/>
<accession>A0A1M5V445</accession>
<dbReference type="OrthoDB" id="9779910at2"/>
<dbReference type="InterPro" id="IPR051910">
    <property type="entry name" value="ComF/GntX_DNA_util-trans"/>
</dbReference>
<dbReference type="EMBL" id="FQXO01000048">
    <property type="protein sequence ID" value="SHH69956.1"/>
    <property type="molecule type" value="Genomic_DNA"/>
</dbReference>
<protein>
    <submittedName>
        <fullName evidence="3">ComF family protein</fullName>
    </submittedName>
</protein>
<proteinExistence type="inferred from homology"/>
<sequence>MNKIEGLFDAFLELIYPEKGICFICEEYDETVDERHICKRCFDELIFIKGNTCTICGKPLEIGYLPDRCPDCIKFKRYFEKVISPLEYTGLVKKVIYKYKYGRKAYMYKALGPILVQAFEESDIKDIDIIVPVPLHKSKIAYRGFNQSELLCRYISRKLNIPLDTKNFKRIKNTKFQNELNRIERVRNVRDAFKVVDNHVFKNKNILLVDDIYTTGATVDECSKTLLKSGANKVYVLTLATT</sequence>
<dbReference type="Pfam" id="PF18912">
    <property type="entry name" value="DZR_2"/>
    <property type="match status" value="1"/>
</dbReference>
<comment type="similarity">
    <text evidence="1">Belongs to the ComF/GntX family.</text>
</comment>
<evidence type="ECO:0000313" key="3">
    <source>
        <dbReference type="EMBL" id="SHH69956.1"/>
    </source>
</evidence>
<keyword evidence="4" id="KW-1185">Reference proteome</keyword>
<dbReference type="PANTHER" id="PTHR47505:SF1">
    <property type="entry name" value="DNA UTILIZATION PROTEIN YHGH"/>
    <property type="match status" value="1"/>
</dbReference>
<evidence type="ECO:0000256" key="1">
    <source>
        <dbReference type="ARBA" id="ARBA00008007"/>
    </source>
</evidence>
<name>A0A1M5V445_9FIRM</name>
<dbReference type="InterPro" id="IPR044005">
    <property type="entry name" value="DZR_2"/>
</dbReference>
<dbReference type="RefSeq" id="WP_073197001.1">
    <property type="nucleotide sequence ID" value="NZ_FQXO01000048.1"/>
</dbReference>
<gene>
    <name evidence="3" type="ORF">SAMN02745135_01732</name>
</gene>
<evidence type="ECO:0000313" key="4">
    <source>
        <dbReference type="Proteomes" id="UP000183967"/>
    </source>
</evidence>
<dbReference type="CDD" id="cd06223">
    <property type="entry name" value="PRTases_typeI"/>
    <property type="match status" value="1"/>
</dbReference>
<dbReference type="PANTHER" id="PTHR47505">
    <property type="entry name" value="DNA UTILIZATION PROTEIN YHGH"/>
    <property type="match status" value="1"/>
</dbReference>
<dbReference type="InterPro" id="IPR029057">
    <property type="entry name" value="PRTase-like"/>
</dbReference>
<reference evidence="4" key="1">
    <citation type="submission" date="2016-11" db="EMBL/GenBank/DDBJ databases">
        <authorList>
            <person name="Varghese N."/>
            <person name="Submissions S."/>
        </authorList>
    </citation>
    <scope>NUCLEOTIDE SEQUENCE [LARGE SCALE GENOMIC DNA]</scope>
    <source>
        <strain evidence="4">DSM 13643</strain>
    </source>
</reference>
<dbReference type="InterPro" id="IPR000836">
    <property type="entry name" value="PRTase_dom"/>
</dbReference>
<dbReference type="Proteomes" id="UP000183967">
    <property type="component" value="Unassembled WGS sequence"/>
</dbReference>
<feature type="domain" description="Double zinc ribbon" evidence="2">
    <location>
        <begin position="11"/>
        <end position="72"/>
    </location>
</feature>
<dbReference type="SUPFAM" id="SSF53271">
    <property type="entry name" value="PRTase-like"/>
    <property type="match status" value="1"/>
</dbReference>
<evidence type="ECO:0000259" key="2">
    <source>
        <dbReference type="Pfam" id="PF18912"/>
    </source>
</evidence>